<dbReference type="CDD" id="cd11576">
    <property type="entry name" value="GH99_GH71_like_2"/>
    <property type="match status" value="1"/>
</dbReference>
<dbReference type="Gene3D" id="3.20.20.80">
    <property type="entry name" value="Glycosidases"/>
    <property type="match status" value="1"/>
</dbReference>
<dbReference type="AlphaFoldDB" id="A0A2T3YUJ3"/>
<sequence>MRVTLSSLLLVATASAAKAHGNHENHPRAHQNYERTATVDVSTLKGKWLYGYQGWFRKPASGVNNHWSPNGGTPGPGNVEVDFLPDVSQYPTNCLFPSTLTAPNGQPVQLYDNTCEGVVDLHFKWMQQYGIDGVIVQRFLSHLSDASFITILNQVEAAAVKYGRGFIVEYDASGGNSSAGSVANEILADYNSVVKTYTSSSAYIHQNGKPAVMVFGVGFPTVAISVSDGANIATQLKNAGAYVGLGVPSTFGSDVRGNTGFASAYKAANLISPWTVGSYSEGGYMAGYHTTTQIPDSQTLKSLGIDHAPLVWPGTSAYHLNGVTNPSAFDYFPRYNGSFYSMQADAVTSLAIKPLFVFNAMFDEMNEGTGNLPSLKTSQLPTNDKFVGYDNTFANTSFYLALGGQKATAFAKAVN</sequence>
<dbReference type="Proteomes" id="UP000240493">
    <property type="component" value="Unassembled WGS sequence"/>
</dbReference>
<accession>A0A2T3YUJ3</accession>
<evidence type="ECO:0008006" key="4">
    <source>
        <dbReference type="Google" id="ProtNLM"/>
    </source>
</evidence>
<evidence type="ECO:0000313" key="3">
    <source>
        <dbReference type="Proteomes" id="UP000240493"/>
    </source>
</evidence>
<gene>
    <name evidence="2" type="ORF">M441DRAFT_73615</name>
</gene>
<organism evidence="2 3">
    <name type="scientific">Trichoderma asperellum (strain ATCC 204424 / CBS 433.97 / NBRC 101777)</name>
    <dbReference type="NCBI Taxonomy" id="1042311"/>
    <lineage>
        <taxon>Eukaryota</taxon>
        <taxon>Fungi</taxon>
        <taxon>Dikarya</taxon>
        <taxon>Ascomycota</taxon>
        <taxon>Pezizomycotina</taxon>
        <taxon>Sordariomycetes</taxon>
        <taxon>Hypocreomycetidae</taxon>
        <taxon>Hypocreales</taxon>
        <taxon>Hypocreaceae</taxon>
        <taxon>Trichoderma</taxon>
    </lineage>
</organism>
<dbReference type="OrthoDB" id="2589715at2759"/>
<dbReference type="EMBL" id="KZ679271">
    <property type="protein sequence ID" value="PTB36251.1"/>
    <property type="molecule type" value="Genomic_DNA"/>
</dbReference>
<evidence type="ECO:0000256" key="1">
    <source>
        <dbReference type="SAM" id="SignalP"/>
    </source>
</evidence>
<protein>
    <recommendedName>
        <fullName evidence="4">Glycoside hydrolase family 18 protein</fullName>
    </recommendedName>
</protein>
<reference evidence="2 3" key="1">
    <citation type="submission" date="2016-07" db="EMBL/GenBank/DDBJ databases">
        <title>Multiple horizontal gene transfer events from other fungi enriched the ability of initially mycotrophic Trichoderma (Ascomycota) to feed on dead plant biomass.</title>
        <authorList>
            <consortium name="DOE Joint Genome Institute"/>
            <person name="Aerts A."/>
            <person name="Atanasova L."/>
            <person name="Chenthamara K."/>
            <person name="Zhang J."/>
            <person name="Grujic M."/>
            <person name="Henrissat B."/>
            <person name="Kuo A."/>
            <person name="Salamov A."/>
            <person name="Lipzen A."/>
            <person name="Labutti K."/>
            <person name="Barry K."/>
            <person name="Miao Y."/>
            <person name="Rahimi M.J."/>
            <person name="Shen Q."/>
            <person name="Grigoriev I.V."/>
            <person name="Kubicek C.P."/>
            <person name="Druzhinina I.S."/>
        </authorList>
    </citation>
    <scope>NUCLEOTIDE SEQUENCE [LARGE SCALE GENOMIC DNA]</scope>
    <source>
        <strain evidence="2 3">CBS 433.97</strain>
    </source>
</reference>
<feature type="signal peptide" evidence="1">
    <location>
        <begin position="1"/>
        <end position="19"/>
    </location>
</feature>
<keyword evidence="1" id="KW-0732">Signal</keyword>
<name>A0A2T3YUJ3_TRIA4</name>
<keyword evidence="3" id="KW-1185">Reference proteome</keyword>
<evidence type="ECO:0000313" key="2">
    <source>
        <dbReference type="EMBL" id="PTB36251.1"/>
    </source>
</evidence>
<dbReference type="STRING" id="1042311.A0A2T3YUJ3"/>
<feature type="chain" id="PRO_5015569614" description="Glycoside hydrolase family 18 protein" evidence="1">
    <location>
        <begin position="20"/>
        <end position="415"/>
    </location>
</feature>
<proteinExistence type="predicted"/>